<sequence length="372" mass="41072">MLSSRAYNTEGHLPRVDKRRIFFYSVDSNGSITIDNTRTYTLTFTLRTTHRKFGRAHLEHCQVFQIYVDLESIKLFVLFYYASVVSLPLSSKDHACKRSELDVCPIIEKLNHLITNRKNRIKYLNGQDKFTQLYNGIRSQLRFDSINGRVTCGMIRYRPGCGRSTPFIPIRHTRSEMKNIAIIFFLIFASSNAALVITQYSDSSCVNATEAISIPTGCQSASATVDGKSLGFSSGVTLSGGNATYNFYTTASCSGTPADSTTVVISNNCTSDRKNKFYKASLRDTFHVAPGPNDQIKQSYASPTCSGNYLFSKVDYNAGCKSSSSCELEDDEGFEKKVCQTSGDYLFPSPSASSQTAILSALVVSIVLALSM</sequence>
<protein>
    <submittedName>
        <fullName evidence="1">Uncharacterized protein</fullName>
    </submittedName>
</protein>
<dbReference type="EMBL" id="MDYQ01000207">
    <property type="protein sequence ID" value="PRP78855.1"/>
    <property type="molecule type" value="Genomic_DNA"/>
</dbReference>
<evidence type="ECO:0000313" key="2">
    <source>
        <dbReference type="Proteomes" id="UP000241769"/>
    </source>
</evidence>
<organism evidence="1 2">
    <name type="scientific">Planoprotostelium fungivorum</name>
    <dbReference type="NCBI Taxonomy" id="1890364"/>
    <lineage>
        <taxon>Eukaryota</taxon>
        <taxon>Amoebozoa</taxon>
        <taxon>Evosea</taxon>
        <taxon>Variosea</taxon>
        <taxon>Cavosteliida</taxon>
        <taxon>Cavosteliaceae</taxon>
        <taxon>Planoprotostelium</taxon>
    </lineage>
</organism>
<keyword evidence="2" id="KW-1185">Reference proteome</keyword>
<proteinExistence type="predicted"/>
<reference evidence="1 2" key="1">
    <citation type="journal article" date="2018" name="Genome Biol. Evol.">
        <title>Multiple Roots of Fruiting Body Formation in Amoebozoa.</title>
        <authorList>
            <person name="Hillmann F."/>
            <person name="Forbes G."/>
            <person name="Novohradska S."/>
            <person name="Ferling I."/>
            <person name="Riege K."/>
            <person name="Groth M."/>
            <person name="Westermann M."/>
            <person name="Marz M."/>
            <person name="Spaller T."/>
            <person name="Winckler T."/>
            <person name="Schaap P."/>
            <person name="Glockner G."/>
        </authorList>
    </citation>
    <scope>NUCLEOTIDE SEQUENCE [LARGE SCALE GENOMIC DNA]</scope>
    <source>
        <strain evidence="1 2">Jena</strain>
    </source>
</reference>
<dbReference type="InParanoid" id="A0A2P6N4H4"/>
<gene>
    <name evidence="1" type="ORF">PROFUN_01028</name>
</gene>
<name>A0A2P6N4H4_9EUKA</name>
<comment type="caution">
    <text evidence="1">The sequence shown here is derived from an EMBL/GenBank/DDBJ whole genome shotgun (WGS) entry which is preliminary data.</text>
</comment>
<accession>A0A2P6N4H4</accession>
<dbReference type="AlphaFoldDB" id="A0A2P6N4H4"/>
<evidence type="ECO:0000313" key="1">
    <source>
        <dbReference type="EMBL" id="PRP78855.1"/>
    </source>
</evidence>
<dbReference type="Proteomes" id="UP000241769">
    <property type="component" value="Unassembled WGS sequence"/>
</dbReference>